<evidence type="ECO:0000256" key="1">
    <source>
        <dbReference type="SAM" id="MobiDB-lite"/>
    </source>
</evidence>
<organism evidence="2 3">
    <name type="scientific">Nocardia cyriacigeorgica</name>
    <dbReference type="NCBI Taxonomy" id="135487"/>
    <lineage>
        <taxon>Bacteria</taxon>
        <taxon>Bacillati</taxon>
        <taxon>Actinomycetota</taxon>
        <taxon>Actinomycetes</taxon>
        <taxon>Mycobacteriales</taxon>
        <taxon>Nocardiaceae</taxon>
        <taxon>Nocardia</taxon>
    </lineage>
</organism>
<name>A0A4U8VVR2_9NOCA</name>
<proteinExistence type="predicted"/>
<dbReference type="EMBL" id="LR215973">
    <property type="protein sequence ID" value="VFA97760.1"/>
    <property type="molecule type" value="Genomic_DNA"/>
</dbReference>
<evidence type="ECO:0000313" key="2">
    <source>
        <dbReference type="EMBL" id="VFA97760.1"/>
    </source>
</evidence>
<feature type="region of interest" description="Disordered" evidence="1">
    <location>
        <begin position="1"/>
        <end position="56"/>
    </location>
</feature>
<dbReference type="RefSeq" id="WP_130916566.1">
    <property type="nucleotide sequence ID" value="NZ_JADLRK010000013.1"/>
</dbReference>
<sequence>MHEPRPQRRGRYPARDQRQRARGQADTAGVVGGQGSETTDRDRRAATSRLNRTGGHDLKCLGDLGAPADATMTSGVPEFRSIAP</sequence>
<dbReference type="Proteomes" id="UP000290439">
    <property type="component" value="Chromosome"/>
</dbReference>
<gene>
    <name evidence="2" type="ORF">NCTC10797_01524</name>
</gene>
<dbReference type="AlphaFoldDB" id="A0A4U8VVR2"/>
<accession>A0A4U8VVR2</accession>
<reference evidence="2 3" key="1">
    <citation type="submission" date="2019-02" db="EMBL/GenBank/DDBJ databases">
        <authorList>
            <consortium name="Pathogen Informatics"/>
        </authorList>
    </citation>
    <scope>NUCLEOTIDE SEQUENCE [LARGE SCALE GENOMIC DNA]</scope>
    <source>
        <strain evidence="2 3">3012STDY6756504</strain>
    </source>
</reference>
<evidence type="ECO:0000313" key="3">
    <source>
        <dbReference type="Proteomes" id="UP000290439"/>
    </source>
</evidence>
<protein>
    <submittedName>
        <fullName evidence="2">Uncharacterized protein</fullName>
    </submittedName>
</protein>